<dbReference type="AlphaFoldDB" id="A0AAN7QIN5"/>
<sequence>MIANDSWKKQFHALKVAINNSHNLRLEEQHYGNINIEHSEEDLILSYTDDSFVDIEDEDSIDAEPENIEEHASLTECRIEDTVNDYEQCGILTAIITIVQRLADHASSLLFDVDTNPAETYNSIVAKFVGGKRINFSLKNSYKLRCEMAAISYNSEGKLLFLLHEELCGRSPGLYMSKFLNRQTSRREKNSKKCE</sequence>
<accession>A0AAN7QIN5</accession>
<reference evidence="2" key="1">
    <citation type="submission" date="2023-01" db="EMBL/GenBank/DDBJ databases">
        <title>Key to firefly adult light organ development and bioluminescence: homeobox transcription factors regulate luciferase expression and transportation to peroxisome.</title>
        <authorList>
            <person name="Fu X."/>
        </authorList>
    </citation>
    <scope>NUCLEOTIDE SEQUENCE [LARGE SCALE GENOMIC DNA]</scope>
</reference>
<keyword evidence="2" id="KW-1185">Reference proteome</keyword>
<organism evidence="1 2">
    <name type="scientific">Aquatica leii</name>
    <dbReference type="NCBI Taxonomy" id="1421715"/>
    <lineage>
        <taxon>Eukaryota</taxon>
        <taxon>Metazoa</taxon>
        <taxon>Ecdysozoa</taxon>
        <taxon>Arthropoda</taxon>
        <taxon>Hexapoda</taxon>
        <taxon>Insecta</taxon>
        <taxon>Pterygota</taxon>
        <taxon>Neoptera</taxon>
        <taxon>Endopterygota</taxon>
        <taxon>Coleoptera</taxon>
        <taxon>Polyphaga</taxon>
        <taxon>Elateriformia</taxon>
        <taxon>Elateroidea</taxon>
        <taxon>Lampyridae</taxon>
        <taxon>Luciolinae</taxon>
        <taxon>Aquatica</taxon>
    </lineage>
</organism>
<evidence type="ECO:0000313" key="2">
    <source>
        <dbReference type="Proteomes" id="UP001353858"/>
    </source>
</evidence>
<evidence type="ECO:0000313" key="1">
    <source>
        <dbReference type="EMBL" id="KAK4879753.1"/>
    </source>
</evidence>
<protein>
    <submittedName>
        <fullName evidence="1">Uncharacterized protein</fullName>
    </submittedName>
</protein>
<gene>
    <name evidence="1" type="ORF">RN001_007899</name>
</gene>
<name>A0AAN7QIN5_9COLE</name>
<proteinExistence type="predicted"/>
<comment type="caution">
    <text evidence="1">The sequence shown here is derived from an EMBL/GenBank/DDBJ whole genome shotgun (WGS) entry which is preliminary data.</text>
</comment>
<dbReference type="EMBL" id="JARPUR010000003">
    <property type="protein sequence ID" value="KAK4879753.1"/>
    <property type="molecule type" value="Genomic_DNA"/>
</dbReference>
<dbReference type="Proteomes" id="UP001353858">
    <property type="component" value="Unassembled WGS sequence"/>
</dbReference>